<keyword evidence="2" id="KW-1185">Reference proteome</keyword>
<gene>
    <name evidence="1" type="ORF">LIET2_gp069</name>
</gene>
<protein>
    <submittedName>
        <fullName evidence="1">Uncharacterized protein</fullName>
    </submittedName>
</protein>
<reference evidence="1 2" key="1">
    <citation type="submission" date="2019-01" db="EMBL/GenBank/DDBJ databases">
        <title>Complete genome sequence of Pantoea phage vB_PagM_LIET2.</title>
        <authorList>
            <person name="Truncaite L."/>
            <person name="Simoliuniene M."/>
            <person name="Kazlauskas D."/>
            <person name="Meskys R."/>
            <person name="Simoliunas E."/>
        </authorList>
    </citation>
    <scope>NUCLEOTIDE SEQUENCE [LARGE SCALE GENOMIC DNA]</scope>
</reference>
<proteinExistence type="predicted"/>
<name>A0A411AW42_9CAUD</name>
<sequence length="151" mass="17758">MPTVIEPQNRPKLFRYATTLDRDGVRIIQQQFIAIAETRCYYFVVNEETNRNVLDADLRAVMAGGPMPKRIFGYPVRKVMKRAARSFCFEDPIMAWNSFRARQEMRLWKLQVQMAQAEKALEYIGQNPHNPPSEMPLGHTEFTEDLNWNEY</sequence>
<organism evidence="1 2">
    <name type="scientific">Pantoea phage vB_PagM_LIET2</name>
    <dbReference type="NCBI Taxonomy" id="2508071"/>
    <lineage>
        <taxon>Viruses</taxon>
        <taxon>Duplodnaviria</taxon>
        <taxon>Heunggongvirae</taxon>
        <taxon>Uroviricota</taxon>
        <taxon>Caudoviricetes</taxon>
        <taxon>Lietduovirus</taxon>
        <taxon>Lietduovirus LIET2</taxon>
    </lineage>
</organism>
<evidence type="ECO:0000313" key="2">
    <source>
        <dbReference type="Proteomes" id="UP000289486"/>
    </source>
</evidence>
<dbReference type="Proteomes" id="UP000289486">
    <property type="component" value="Segment"/>
</dbReference>
<evidence type="ECO:0000313" key="1">
    <source>
        <dbReference type="EMBL" id="QAX92321.1"/>
    </source>
</evidence>
<dbReference type="EMBL" id="MK388689">
    <property type="protein sequence ID" value="QAX92321.1"/>
    <property type="molecule type" value="Genomic_DNA"/>
</dbReference>
<accession>A0A411AW42</accession>